<evidence type="ECO:0000256" key="1">
    <source>
        <dbReference type="ARBA" id="ARBA00008773"/>
    </source>
</evidence>
<dbReference type="FunFam" id="3.20.20.80:FF:000010">
    <property type="entry name" value="glucan endo-1,3-beta-glucosidase, basic"/>
    <property type="match status" value="1"/>
</dbReference>
<dbReference type="PANTHER" id="PTHR32227">
    <property type="entry name" value="GLUCAN ENDO-1,3-BETA-GLUCOSIDASE BG1-RELATED-RELATED"/>
    <property type="match status" value="1"/>
</dbReference>
<dbReference type="SUPFAM" id="SSF51445">
    <property type="entry name" value="(Trans)glycosidases"/>
    <property type="match status" value="1"/>
</dbReference>
<keyword evidence="2 5" id="KW-0378">Hydrolase</keyword>
<dbReference type="Gene3D" id="3.20.20.80">
    <property type="entry name" value="Glycosidases"/>
    <property type="match status" value="1"/>
</dbReference>
<dbReference type="GO" id="GO:0005975">
    <property type="term" value="P:carbohydrate metabolic process"/>
    <property type="evidence" value="ECO:0007669"/>
    <property type="project" value="InterPro"/>
</dbReference>
<dbReference type="InterPro" id="IPR000490">
    <property type="entry name" value="Glyco_hydro_17"/>
</dbReference>
<dbReference type="eggNOG" id="ENOG502QVKW">
    <property type="taxonomic scope" value="Eukaryota"/>
</dbReference>
<comment type="similarity">
    <text evidence="1 4">Belongs to the glycosyl hydrolase 17 family.</text>
</comment>
<reference evidence="6 7" key="1">
    <citation type="journal article" date="2013" name="Proc. Natl. Acad. Sci. U.S.A.">
        <title>Fine-scale variation in meiotic recombination in Mimulus inferred from population shotgun sequencing.</title>
        <authorList>
            <person name="Hellsten U."/>
            <person name="Wright K.M."/>
            <person name="Jenkins J."/>
            <person name="Shu S."/>
            <person name="Yuan Y."/>
            <person name="Wessler S.R."/>
            <person name="Schmutz J."/>
            <person name="Willis J.H."/>
            <person name="Rokhsar D.S."/>
        </authorList>
    </citation>
    <scope>NUCLEOTIDE SEQUENCE [LARGE SCALE GENOMIC DNA]</scope>
    <source>
        <strain evidence="7">cv. DUN x IM62</strain>
    </source>
</reference>
<evidence type="ECO:0000256" key="2">
    <source>
        <dbReference type="ARBA" id="ARBA00022801"/>
    </source>
</evidence>
<dbReference type="InterPro" id="IPR044965">
    <property type="entry name" value="Glyco_hydro_17_plant"/>
</dbReference>
<evidence type="ECO:0000256" key="3">
    <source>
        <dbReference type="ARBA" id="ARBA00023295"/>
    </source>
</evidence>
<proteinExistence type="inferred from homology"/>
<dbReference type="AlphaFoldDB" id="A0A022PZA6"/>
<dbReference type="Proteomes" id="UP000030748">
    <property type="component" value="Unassembled WGS sequence"/>
</dbReference>
<protein>
    <recommendedName>
        <fullName evidence="8">Glucan endo-1,3-beta-D-glucosidase</fullName>
    </recommendedName>
</protein>
<keyword evidence="3 5" id="KW-0326">Glycosidase</keyword>
<name>A0A022PZA6_ERYGU</name>
<dbReference type="GO" id="GO:0004553">
    <property type="term" value="F:hydrolase activity, hydrolyzing O-glycosyl compounds"/>
    <property type="evidence" value="ECO:0007669"/>
    <property type="project" value="InterPro"/>
</dbReference>
<feature type="non-terminal residue" evidence="6">
    <location>
        <position position="1"/>
    </location>
</feature>
<keyword evidence="7" id="KW-1185">Reference proteome</keyword>
<dbReference type="Pfam" id="PF00332">
    <property type="entry name" value="Glyco_hydro_17"/>
    <property type="match status" value="1"/>
</dbReference>
<evidence type="ECO:0000256" key="4">
    <source>
        <dbReference type="RuleBase" id="RU004335"/>
    </source>
</evidence>
<dbReference type="PROSITE" id="PS00587">
    <property type="entry name" value="GLYCOSYL_HYDROL_F17"/>
    <property type="match status" value="1"/>
</dbReference>
<sequence>GWAIGINYGLLGNNLPAPADTISQLQQLNVSKTRLFSPDHDVLTALHDSGISVIVGTLNEDLESLSSDPSAAASWVETNILPHYSSVDITCLSAGNEVIPGDLAQYVPGTIQNLDAALIAAGISDIPVTTAVSMGVLSTSYPPSQGAFSDESFAVISQIVNFLAEKKSPLLVNAYPYFARVGDPMNVDLRYALFQEGPTVVHDGSLTYTNIFDAMVDAVYSALEEIDGGDDVEVVVTETGWPSGGGRDASVENAETYVNNLIGHVSSGRGTPKRPGREIETYIFAMFNENLKPAGVEQNWGLHYPNLTQVYQANFSSTKVFIQ</sequence>
<dbReference type="STRING" id="4155.A0A022PZA6"/>
<evidence type="ECO:0000313" key="6">
    <source>
        <dbReference type="EMBL" id="EYU19550.1"/>
    </source>
</evidence>
<dbReference type="InterPro" id="IPR017853">
    <property type="entry name" value="GH"/>
</dbReference>
<evidence type="ECO:0008006" key="8">
    <source>
        <dbReference type="Google" id="ProtNLM"/>
    </source>
</evidence>
<gene>
    <name evidence="6" type="ORF">MIMGU_mgv1a020557mg</name>
</gene>
<evidence type="ECO:0000313" key="7">
    <source>
        <dbReference type="Proteomes" id="UP000030748"/>
    </source>
</evidence>
<dbReference type="EMBL" id="KI632289">
    <property type="protein sequence ID" value="EYU19550.1"/>
    <property type="molecule type" value="Genomic_DNA"/>
</dbReference>
<organism evidence="6 7">
    <name type="scientific">Erythranthe guttata</name>
    <name type="common">Yellow monkey flower</name>
    <name type="synonym">Mimulus guttatus</name>
    <dbReference type="NCBI Taxonomy" id="4155"/>
    <lineage>
        <taxon>Eukaryota</taxon>
        <taxon>Viridiplantae</taxon>
        <taxon>Streptophyta</taxon>
        <taxon>Embryophyta</taxon>
        <taxon>Tracheophyta</taxon>
        <taxon>Spermatophyta</taxon>
        <taxon>Magnoliopsida</taxon>
        <taxon>eudicotyledons</taxon>
        <taxon>Gunneridae</taxon>
        <taxon>Pentapetalae</taxon>
        <taxon>asterids</taxon>
        <taxon>lamiids</taxon>
        <taxon>Lamiales</taxon>
        <taxon>Phrymaceae</taxon>
        <taxon>Erythranthe</taxon>
    </lineage>
</organism>
<evidence type="ECO:0000256" key="5">
    <source>
        <dbReference type="RuleBase" id="RU004336"/>
    </source>
</evidence>
<accession>A0A022PZA6</accession>